<proteinExistence type="predicted"/>
<dbReference type="STRING" id="385682.SAMN05444380_10915"/>
<evidence type="ECO:0000259" key="1">
    <source>
        <dbReference type="PROSITE" id="PS50853"/>
    </source>
</evidence>
<dbReference type="Gene3D" id="3.40.630.40">
    <property type="entry name" value="Zn-dependent exopeptidases"/>
    <property type="match status" value="1"/>
</dbReference>
<feature type="domain" description="Fibronectin type-III" evidence="1">
    <location>
        <begin position="634"/>
        <end position="727"/>
    </location>
</feature>
<dbReference type="PROSITE" id="PS50853">
    <property type="entry name" value="FN3"/>
    <property type="match status" value="1"/>
</dbReference>
<protein>
    <recommendedName>
        <fullName evidence="1">Fibronectin type-III domain-containing protein</fullName>
    </recommendedName>
</protein>
<dbReference type="SUPFAM" id="SSF49265">
    <property type="entry name" value="Fibronectin type III"/>
    <property type="match status" value="1"/>
</dbReference>
<organism evidence="2 3">
    <name type="scientific">Thermophagus xiamenensis</name>
    <dbReference type="NCBI Taxonomy" id="385682"/>
    <lineage>
        <taxon>Bacteria</taxon>
        <taxon>Pseudomonadati</taxon>
        <taxon>Bacteroidota</taxon>
        <taxon>Bacteroidia</taxon>
        <taxon>Marinilabiliales</taxon>
        <taxon>Marinilabiliaceae</taxon>
        <taxon>Thermophagus</taxon>
    </lineage>
</organism>
<dbReference type="Proteomes" id="UP000181976">
    <property type="component" value="Unassembled WGS sequence"/>
</dbReference>
<reference evidence="2 3" key="1">
    <citation type="submission" date="2016-10" db="EMBL/GenBank/DDBJ databases">
        <authorList>
            <person name="de Groot N.N."/>
        </authorList>
    </citation>
    <scope>NUCLEOTIDE SEQUENCE [LARGE SCALE GENOMIC DNA]</scope>
    <source>
        <strain evidence="2 3">DSM 19012</strain>
    </source>
</reference>
<dbReference type="InterPro" id="IPR033803">
    <property type="entry name" value="CBD-like_Golvesin-Xly"/>
</dbReference>
<dbReference type="AlphaFoldDB" id="A0A1I1Z6Q4"/>
<dbReference type="SMART" id="SM00060">
    <property type="entry name" value="FN3"/>
    <property type="match status" value="1"/>
</dbReference>
<dbReference type="CDD" id="cd00063">
    <property type="entry name" value="FN3"/>
    <property type="match status" value="1"/>
</dbReference>
<dbReference type="InterPro" id="IPR003961">
    <property type="entry name" value="FN3_dom"/>
</dbReference>
<sequence length="1022" mass="115649">MKKNNYNIQTLLFNIVLLLVLAYPIDQTSAQITSKELSFLNKVRDDLASVSDLFHGWNYLGRMEVDSVFVNPDKRVVEIHLSPHVTRIPIRHAWIKELTLNIKKKLRRRFRNYDIELFCKGRPLEDFIPLYYYKGIPDSLRLKHDKFRTPIVTNLSALEFEKGLTKNNIALWPSHGYYYEAELDRWEWQRARLFGTVEDLYPFNFTQNFLVPMLEDAGATVFLPRERDTQPHEVIVDNDGSSGDSEMIINNEDASWIKMPKGFAAKDTLFEGENPFLIGSYLKMDVHPGSSGMLKYIPDIPESGDYAVYVSWGKEEKALPNVPCTVYHTGGQTRFLLNQQMGYGTWIYIGTFHFKTGKNPDIGSVILAVPDNATGTISADAVRFGGGMGNVARKPNKEYIPRQWSLNNGKNPVAEPFKFNAEPYGYKLSGKPRWMEGARYWLQYAGMPDSIVYSLNNNKNDYNDDYQSRGEWVNFLMGNPNGPTGNPEAEGLNIPIDLAFAFHTDAGTTPNDSVIGTLGIYSSVRNNGLFPDGTSRLAGRDLTDLVQSQIVSDIRLTFNPQWTRRAMWDKQYSEAWRPNVPTMLLELLSHQNLADMKFGLDPRFQFTVARAIYKGMARFLAARENRPVVIKPLAPQNMAIEVVGDKKVKISWSPVSDPLEPSAIPTGYLVYRRIEDNGFGNGVFTRDTFLIVELEEYNTIYSFRVRAVNEGGRSFPGETLAVSVDKDSKGLVLVVNGFDRVAPPAFVEGEAAGVAWWDDEGVPWNKDFSHTGNQYDYHRSSVWLDDDSPGHGASFADMEGKIIPGNHRDFVFEHGRAIRDAGYSFVSVSDERFGCHDFDVTPYFAIDVIYGEERGTPSLFSQSKKDFRVLTPSTRSSIKRYLDRGGNIFISGAYIGTDIVENNDSAAIDFAKNVLHYRWMTNHADNTGALMVTDQAKPFFRKVSYNAQYHPYLYKVEAPDGIEPSGDGAFRIYRYAAGKVSAGVAYSGNYKCVVLGFPFETITNRNEQNQLMKDILMFFGRD</sequence>
<dbReference type="InParanoid" id="A0A1I1Z6Q4"/>
<gene>
    <name evidence="2" type="ORF">SAMN05444380_10915</name>
</gene>
<dbReference type="Pfam" id="PF25275">
    <property type="entry name" value="Golvesin_C"/>
    <property type="match status" value="1"/>
</dbReference>
<accession>A0A1I1Z6Q4</accession>
<dbReference type="InterPro" id="IPR036116">
    <property type="entry name" value="FN3_sf"/>
</dbReference>
<evidence type="ECO:0000313" key="3">
    <source>
        <dbReference type="Proteomes" id="UP000181976"/>
    </source>
</evidence>
<evidence type="ECO:0000313" key="2">
    <source>
        <dbReference type="EMBL" id="SFE27232.1"/>
    </source>
</evidence>
<name>A0A1I1Z6Q4_9BACT</name>
<dbReference type="EMBL" id="FONA01000009">
    <property type="protein sequence ID" value="SFE27232.1"/>
    <property type="molecule type" value="Genomic_DNA"/>
</dbReference>
<dbReference type="OrthoDB" id="719733at2"/>
<dbReference type="SUPFAM" id="SSF53187">
    <property type="entry name" value="Zn-dependent exopeptidases"/>
    <property type="match status" value="1"/>
</dbReference>
<dbReference type="eggNOG" id="COG0860">
    <property type="taxonomic scope" value="Bacteria"/>
</dbReference>
<dbReference type="InterPro" id="IPR013783">
    <property type="entry name" value="Ig-like_fold"/>
</dbReference>
<keyword evidence="3" id="KW-1185">Reference proteome</keyword>
<dbReference type="Pfam" id="PF00041">
    <property type="entry name" value="fn3"/>
    <property type="match status" value="1"/>
</dbReference>
<dbReference type="Gene3D" id="2.60.40.10">
    <property type="entry name" value="Immunoglobulins"/>
    <property type="match status" value="1"/>
</dbReference>
<dbReference type="RefSeq" id="WP_010526399.1">
    <property type="nucleotide sequence ID" value="NZ_AFSL01000008.1"/>
</dbReference>